<feature type="region of interest" description="Disordered" evidence="1">
    <location>
        <begin position="356"/>
        <end position="430"/>
    </location>
</feature>
<dbReference type="PROSITE" id="PS50108">
    <property type="entry name" value="CRIB"/>
    <property type="match status" value="1"/>
</dbReference>
<organism evidence="3 4">
    <name type="scientific">Coemansia thaxteri</name>
    <dbReference type="NCBI Taxonomy" id="2663907"/>
    <lineage>
        <taxon>Eukaryota</taxon>
        <taxon>Fungi</taxon>
        <taxon>Fungi incertae sedis</taxon>
        <taxon>Zoopagomycota</taxon>
        <taxon>Kickxellomycotina</taxon>
        <taxon>Kickxellomycetes</taxon>
        <taxon>Kickxellales</taxon>
        <taxon>Kickxellaceae</taxon>
        <taxon>Coemansia</taxon>
    </lineage>
</organism>
<sequence>MSASFDTARTHTSGPSSSSSFMGSQHERAGVASAMVPRRVQIQAIPHSTMSSDTLASKTTAATTLPSEMLAYGLPSADNGIPPHYQQPQHHHQQQHEADSGDGRKGTGLRAALASKFTPKKKTKEISRLSVNTERQQHQLESLLSLSKVGDGKEAVGPTVRGQPVGHPMSFQHVEHLSPTLIAPKLALINSSQLYKSSTVQPKSSAGVEKKSHFLGFKPSSLLTKPSKQSLNAGGSSAPVTESVRTVRGKPIGAPSEFKHVDHLSPDEFSTQQYQMLNHRQQQHEIVSVLTQPGGGGAAGERPKTRAATGPSSGSLPKITYRGLPLSGPVTFEHVEHISPKDYHAQLLSAKLAGVAPGSGPGATNELPALPAPATESTSAMPAQPTATAASKFAGSSNGGSARAQRAKQLFTQPLNIKPANSASSKGKQH</sequence>
<feature type="compositionally biased region" description="Polar residues" evidence="1">
    <location>
        <begin position="410"/>
        <end position="430"/>
    </location>
</feature>
<feature type="region of interest" description="Disordered" evidence="1">
    <location>
        <begin position="291"/>
        <end position="320"/>
    </location>
</feature>
<feature type="region of interest" description="Disordered" evidence="1">
    <location>
        <begin position="74"/>
        <end position="107"/>
    </location>
</feature>
<dbReference type="OrthoDB" id="248923at2759"/>
<reference evidence="3" key="1">
    <citation type="submission" date="2022-07" db="EMBL/GenBank/DDBJ databases">
        <title>Phylogenomic reconstructions and comparative analyses of Kickxellomycotina fungi.</title>
        <authorList>
            <person name="Reynolds N.K."/>
            <person name="Stajich J.E."/>
            <person name="Barry K."/>
            <person name="Grigoriev I.V."/>
            <person name="Crous P."/>
            <person name="Smith M.E."/>
        </authorList>
    </citation>
    <scope>NUCLEOTIDE SEQUENCE</scope>
    <source>
        <strain evidence="3">IMI 214461</strain>
    </source>
</reference>
<evidence type="ECO:0000313" key="3">
    <source>
        <dbReference type="EMBL" id="KAJ2007132.1"/>
    </source>
</evidence>
<protein>
    <recommendedName>
        <fullName evidence="2">CRIB domain-containing protein</fullName>
    </recommendedName>
</protein>
<dbReference type="EMBL" id="JANBQF010000035">
    <property type="protein sequence ID" value="KAJ2007132.1"/>
    <property type="molecule type" value="Genomic_DNA"/>
</dbReference>
<feature type="compositionally biased region" description="Polar residues" evidence="1">
    <location>
        <begin position="221"/>
        <end position="243"/>
    </location>
</feature>
<keyword evidence="4" id="KW-1185">Reference proteome</keyword>
<feature type="region of interest" description="Disordered" evidence="1">
    <location>
        <begin position="219"/>
        <end position="243"/>
    </location>
</feature>
<gene>
    <name evidence="3" type="ORF">H4R26_000951</name>
</gene>
<dbReference type="AlphaFoldDB" id="A0A9W8EJP5"/>
<evidence type="ECO:0000256" key="1">
    <source>
        <dbReference type="SAM" id="MobiDB-lite"/>
    </source>
</evidence>
<evidence type="ECO:0000313" key="4">
    <source>
        <dbReference type="Proteomes" id="UP001150907"/>
    </source>
</evidence>
<dbReference type="Proteomes" id="UP001150907">
    <property type="component" value="Unassembled WGS sequence"/>
</dbReference>
<dbReference type="InterPro" id="IPR000095">
    <property type="entry name" value="CRIB_dom"/>
</dbReference>
<feature type="domain" description="CRIB" evidence="2">
    <location>
        <begin position="252"/>
        <end position="265"/>
    </location>
</feature>
<feature type="compositionally biased region" description="Basic and acidic residues" evidence="1">
    <location>
        <begin position="94"/>
        <end position="105"/>
    </location>
</feature>
<feature type="compositionally biased region" description="Low complexity" evidence="1">
    <location>
        <begin position="13"/>
        <end position="24"/>
    </location>
</feature>
<accession>A0A9W8EJP5</accession>
<evidence type="ECO:0000259" key="2">
    <source>
        <dbReference type="PROSITE" id="PS50108"/>
    </source>
</evidence>
<proteinExistence type="predicted"/>
<name>A0A9W8EJP5_9FUNG</name>
<feature type="region of interest" description="Disordered" evidence="1">
    <location>
        <begin position="1"/>
        <end position="31"/>
    </location>
</feature>
<feature type="compositionally biased region" description="Polar residues" evidence="1">
    <location>
        <begin position="375"/>
        <end position="400"/>
    </location>
</feature>
<comment type="caution">
    <text evidence="3">The sequence shown here is derived from an EMBL/GenBank/DDBJ whole genome shotgun (WGS) entry which is preliminary data.</text>
</comment>
<feature type="compositionally biased region" description="Polar residues" evidence="1">
    <location>
        <begin position="1"/>
        <end position="12"/>
    </location>
</feature>